<evidence type="ECO:0000313" key="7">
    <source>
        <dbReference type="EMBL" id="EPQ54193.1"/>
    </source>
</evidence>
<dbReference type="KEGG" id="gtr:GLOTRDRAFT_44256"/>
<evidence type="ECO:0000256" key="5">
    <source>
        <dbReference type="ARBA" id="ARBA00023157"/>
    </source>
</evidence>
<evidence type="ECO:0000256" key="2">
    <source>
        <dbReference type="ARBA" id="ARBA00010446"/>
    </source>
</evidence>
<gene>
    <name evidence="7" type="ORF">GLOTRDRAFT_44256</name>
</gene>
<dbReference type="RefSeq" id="XP_007867226.1">
    <property type="nucleotide sequence ID" value="XM_007869035.1"/>
</dbReference>
<dbReference type="GO" id="GO:0005199">
    <property type="term" value="F:structural constituent of cell wall"/>
    <property type="evidence" value="ECO:0007669"/>
    <property type="project" value="InterPro"/>
</dbReference>
<keyword evidence="8" id="KW-1185">Reference proteome</keyword>
<evidence type="ECO:0000256" key="3">
    <source>
        <dbReference type="ARBA" id="ARBA00022512"/>
    </source>
</evidence>
<evidence type="ECO:0000256" key="6">
    <source>
        <dbReference type="RuleBase" id="RU365009"/>
    </source>
</evidence>
<dbReference type="EMBL" id="KB469304">
    <property type="protein sequence ID" value="EPQ54193.1"/>
    <property type="molecule type" value="Genomic_DNA"/>
</dbReference>
<dbReference type="GO" id="GO:0009277">
    <property type="term" value="C:fungal-type cell wall"/>
    <property type="evidence" value="ECO:0007669"/>
    <property type="project" value="InterPro"/>
</dbReference>
<dbReference type="eggNOG" id="ENOG502SSUJ">
    <property type="taxonomic scope" value="Eukaryota"/>
</dbReference>
<dbReference type="CDD" id="cd23507">
    <property type="entry name" value="hydrophobin_I"/>
    <property type="match status" value="1"/>
</dbReference>
<evidence type="ECO:0000256" key="4">
    <source>
        <dbReference type="ARBA" id="ARBA00022525"/>
    </source>
</evidence>
<protein>
    <recommendedName>
        <fullName evidence="6">Hydrophobin</fullName>
    </recommendedName>
</protein>
<feature type="chain" id="PRO_5013984332" description="Hydrophobin" evidence="6">
    <location>
        <begin position="20"/>
        <end position="110"/>
    </location>
</feature>
<proteinExistence type="inferred from homology"/>
<accession>S7Q3Z9</accession>
<sequence>MFSKFSIAVTGVLAILAAATPTPNELASQCPTGELQCCNSVGSATDPAIATILGSLGIPVQGISALVGLTCSAISVVGVGSGDSCTETPVCCTDNSYAGLVSLGCVPVDL</sequence>
<dbReference type="HOGENOM" id="CLU_105134_2_0_1"/>
<comment type="similarity">
    <text evidence="2 6">Belongs to the fungal hydrophobin family.</text>
</comment>
<dbReference type="GeneID" id="19306260"/>
<evidence type="ECO:0000313" key="8">
    <source>
        <dbReference type="Proteomes" id="UP000030669"/>
    </source>
</evidence>
<dbReference type="OMA" id="MIFTHAI"/>
<evidence type="ECO:0000256" key="1">
    <source>
        <dbReference type="ARBA" id="ARBA00004191"/>
    </source>
</evidence>
<keyword evidence="5 6" id="KW-1015">Disulfide bond</keyword>
<name>S7Q3Z9_GLOTA</name>
<dbReference type="Pfam" id="PF01185">
    <property type="entry name" value="Hydrophobin"/>
    <property type="match status" value="1"/>
</dbReference>
<organism evidence="7 8">
    <name type="scientific">Gloeophyllum trabeum (strain ATCC 11539 / FP-39264 / Madison 617)</name>
    <name type="common">Brown rot fungus</name>
    <dbReference type="NCBI Taxonomy" id="670483"/>
    <lineage>
        <taxon>Eukaryota</taxon>
        <taxon>Fungi</taxon>
        <taxon>Dikarya</taxon>
        <taxon>Basidiomycota</taxon>
        <taxon>Agaricomycotina</taxon>
        <taxon>Agaricomycetes</taxon>
        <taxon>Gloeophyllales</taxon>
        <taxon>Gloeophyllaceae</taxon>
        <taxon>Gloeophyllum</taxon>
    </lineage>
</organism>
<comment type="subcellular location">
    <subcellularLocation>
        <location evidence="1 6">Secreted</location>
        <location evidence="1 6">Cell wall</location>
    </subcellularLocation>
</comment>
<dbReference type="SMART" id="SM00075">
    <property type="entry name" value="HYDRO"/>
    <property type="match status" value="1"/>
</dbReference>
<feature type="signal peptide" evidence="6">
    <location>
        <begin position="1"/>
        <end position="19"/>
    </location>
</feature>
<dbReference type="OrthoDB" id="4225815at2759"/>
<keyword evidence="4 6" id="KW-0964">Secreted</keyword>
<dbReference type="AlphaFoldDB" id="S7Q3Z9"/>
<dbReference type="Proteomes" id="UP000030669">
    <property type="component" value="Unassembled WGS sequence"/>
</dbReference>
<reference evidence="7 8" key="1">
    <citation type="journal article" date="2012" name="Science">
        <title>The Paleozoic origin of enzymatic lignin decomposition reconstructed from 31 fungal genomes.</title>
        <authorList>
            <person name="Floudas D."/>
            <person name="Binder M."/>
            <person name="Riley R."/>
            <person name="Barry K."/>
            <person name="Blanchette R.A."/>
            <person name="Henrissat B."/>
            <person name="Martinez A.T."/>
            <person name="Otillar R."/>
            <person name="Spatafora J.W."/>
            <person name="Yadav J.S."/>
            <person name="Aerts A."/>
            <person name="Benoit I."/>
            <person name="Boyd A."/>
            <person name="Carlson A."/>
            <person name="Copeland A."/>
            <person name="Coutinho P.M."/>
            <person name="de Vries R.P."/>
            <person name="Ferreira P."/>
            <person name="Findley K."/>
            <person name="Foster B."/>
            <person name="Gaskell J."/>
            <person name="Glotzer D."/>
            <person name="Gorecki P."/>
            <person name="Heitman J."/>
            <person name="Hesse C."/>
            <person name="Hori C."/>
            <person name="Igarashi K."/>
            <person name="Jurgens J.A."/>
            <person name="Kallen N."/>
            <person name="Kersten P."/>
            <person name="Kohler A."/>
            <person name="Kuees U."/>
            <person name="Kumar T.K.A."/>
            <person name="Kuo A."/>
            <person name="LaButti K."/>
            <person name="Larrondo L.F."/>
            <person name="Lindquist E."/>
            <person name="Ling A."/>
            <person name="Lombard V."/>
            <person name="Lucas S."/>
            <person name="Lundell T."/>
            <person name="Martin R."/>
            <person name="McLaughlin D.J."/>
            <person name="Morgenstern I."/>
            <person name="Morin E."/>
            <person name="Murat C."/>
            <person name="Nagy L.G."/>
            <person name="Nolan M."/>
            <person name="Ohm R.A."/>
            <person name="Patyshakuliyeva A."/>
            <person name="Rokas A."/>
            <person name="Ruiz-Duenas F.J."/>
            <person name="Sabat G."/>
            <person name="Salamov A."/>
            <person name="Samejima M."/>
            <person name="Schmutz J."/>
            <person name="Slot J.C."/>
            <person name="St John F."/>
            <person name="Stenlid J."/>
            <person name="Sun H."/>
            <person name="Sun S."/>
            <person name="Syed K."/>
            <person name="Tsang A."/>
            <person name="Wiebenga A."/>
            <person name="Young D."/>
            <person name="Pisabarro A."/>
            <person name="Eastwood D.C."/>
            <person name="Martin F."/>
            <person name="Cullen D."/>
            <person name="Grigoriev I.V."/>
            <person name="Hibbett D.S."/>
        </authorList>
    </citation>
    <scope>NUCLEOTIDE SEQUENCE [LARGE SCALE GENOMIC DNA]</scope>
    <source>
        <strain evidence="7 8">ATCC 11539</strain>
    </source>
</reference>
<dbReference type="InterPro" id="IPR001338">
    <property type="entry name" value="Class_I_Hydrophobin"/>
</dbReference>
<keyword evidence="6" id="KW-0732">Signal</keyword>
<dbReference type="STRING" id="670483.S7Q3Z9"/>
<keyword evidence="3 6" id="KW-0134">Cell wall</keyword>